<dbReference type="GO" id="GO:0009338">
    <property type="term" value="C:exodeoxyribonuclease V complex"/>
    <property type="evidence" value="ECO:0007669"/>
    <property type="project" value="TreeGrafter"/>
</dbReference>
<comment type="caution">
    <text evidence="17">The sequence shown here is derived from an EMBL/GenBank/DDBJ whole genome shotgun (WGS) entry which is preliminary data.</text>
</comment>
<feature type="domain" description="UvrD-like helicase ATP-binding" evidence="15">
    <location>
        <begin position="6"/>
        <end position="438"/>
    </location>
</feature>
<dbReference type="SUPFAM" id="SSF52540">
    <property type="entry name" value="P-loop containing nucleoside triphosphate hydrolases"/>
    <property type="match status" value="1"/>
</dbReference>
<evidence type="ECO:0000313" key="17">
    <source>
        <dbReference type="EMBL" id="RQD74208.1"/>
    </source>
</evidence>
<dbReference type="PANTHER" id="PTHR11070:SF23">
    <property type="entry name" value="RECBCD ENZYME SUBUNIT RECB"/>
    <property type="match status" value="1"/>
</dbReference>
<evidence type="ECO:0000256" key="11">
    <source>
        <dbReference type="ARBA" id="ARBA00034617"/>
    </source>
</evidence>
<dbReference type="GO" id="GO:0003677">
    <property type="term" value="F:DNA binding"/>
    <property type="evidence" value="ECO:0007669"/>
    <property type="project" value="UniProtKB-KW"/>
</dbReference>
<sequence>MSKERLKDEETRKAIGTRLEENFLVEAGAGSGKTTCLVDRMAALLAGGYCDPERLAAVTFTRKAAGELKEKFQVRLEEMYREERDPRVKRRLEEGLARMERAFVGTIHSFCARLLRERPLEAGIAPDFTEIEGLEERLLEERAWEDYLLKVRFEEKELLEELRELDLSPEEVKEAFRKLNRYPDVDMVNQQAPYPDLTPVRKGLEEFCRLSRKLLPPQQHPKGWDDLQKVARRPLRWQKVFDLDQDRYLLRLLEKMDKNAGPTLYKWGSKEEARELQAFFQDFRENQVKPALKAWLKYRHAHLLNFLLPATRQYQERRRRENKLNFQDLLMITAKLLKNNPEVRDYFQNRYTHLLVDEFQDTDPIQAEIMLYLTGEDLRQGDWTRLVPRPGSLFVVGDPKQSIYRFRRADIDTYIRVKEIMEKTGGEVLYLTSNFRSLSDIIDWTNQVFPELFSPLPAPFQAGFVPMDPVRKKEGDDPVGIYKMERESVKNNKNEDIAWQDACHIAAWISRSLQEGLLLPTPGEEEVKGKGAKPLPGDFLILVRFKKDMTFYARALEARGIPFSLSGGGDISQSSELKEILCLLQALADPHNPVPLVATLRGLFFGISDDHLYRFKMGGGSFSFLKPLPPDLEEEIREVFQPAWEKLQTFWKWTRQLPASSAVERIISHLGAVPLALAQEMGKGRTGYLLQALELLRQQERLGEGGFSQAVAFMEGLLEEGLEEELDIEGGGTSPVRIMNLHKAKGLQAPVVILANPSRNPSHDPDLHVIREAEEARGYVVIDKPDLYNRKILALPPEWDHYQEEERKYQLAEEVRLLYVAATRAQNLMVISTYPKKPDKSPWHPLEKYLEDIETIPPLKEPSPPAEEGAEPITLPLLEKARGEMEKTRKELVSPTYHHLRATEAVGEERAPRRKVRGKGAEWGIIIHAGLEFLIKNTPPGGEEKALMEENLQGLAEKLVGQQESSSWQVEEVLQALKDITRSSLWKRVWASRERYGEVPFGIWEGDTFINGTIDLAFREGEGWILVDYKTDVLEDDKHLEELVEYYAPQLEIYQKYWERITGEKVREGGFFFTHKGAYEKL</sequence>
<dbReference type="EC" id="5.6.2.4" evidence="12"/>
<keyword evidence="2 14" id="KW-0547">Nucleotide-binding</keyword>
<dbReference type="InterPro" id="IPR014017">
    <property type="entry name" value="DNA_helicase_UvrD-like_C"/>
</dbReference>
<protein>
    <recommendedName>
        <fullName evidence="12">DNA 3'-5' helicase</fullName>
        <ecNumber evidence="12">5.6.2.4</ecNumber>
    </recommendedName>
</protein>
<keyword evidence="7 14" id="KW-0067">ATP-binding</keyword>
<keyword evidence="10" id="KW-0413">Isomerase</keyword>
<comment type="catalytic activity">
    <reaction evidence="11">
        <text>Couples ATP hydrolysis with the unwinding of duplex DNA by translocating in the 3'-5' direction.</text>
        <dbReference type="EC" id="5.6.2.4"/>
    </reaction>
</comment>
<dbReference type="AlphaFoldDB" id="A0A424YCD1"/>
<evidence type="ECO:0000256" key="10">
    <source>
        <dbReference type="ARBA" id="ARBA00023235"/>
    </source>
</evidence>
<keyword evidence="8" id="KW-0238">DNA-binding</keyword>
<evidence type="ECO:0000256" key="1">
    <source>
        <dbReference type="ARBA" id="ARBA00022722"/>
    </source>
</evidence>
<feature type="domain" description="UvrD-like helicase C-terminal" evidence="16">
    <location>
        <begin position="439"/>
        <end position="746"/>
    </location>
</feature>
<organism evidence="17 18">
    <name type="scientific">Candidatus Syntrophonatronum acetioxidans</name>
    <dbReference type="NCBI Taxonomy" id="1795816"/>
    <lineage>
        <taxon>Bacteria</taxon>
        <taxon>Bacillati</taxon>
        <taxon>Bacillota</taxon>
        <taxon>Clostridia</taxon>
        <taxon>Eubacteriales</taxon>
        <taxon>Syntrophomonadaceae</taxon>
        <taxon>Candidatus Syntrophonatronum</taxon>
    </lineage>
</organism>
<dbReference type="InterPro" id="IPR027417">
    <property type="entry name" value="P-loop_NTPase"/>
</dbReference>
<dbReference type="Pfam" id="PF12705">
    <property type="entry name" value="PDDEXK_1"/>
    <property type="match status" value="1"/>
</dbReference>
<name>A0A424YCD1_9FIRM</name>
<proteinExistence type="predicted"/>
<keyword evidence="9" id="KW-0234">DNA repair</keyword>
<dbReference type="GO" id="GO:0043138">
    <property type="term" value="F:3'-5' DNA helicase activity"/>
    <property type="evidence" value="ECO:0007669"/>
    <property type="project" value="UniProtKB-EC"/>
</dbReference>
<evidence type="ECO:0000256" key="12">
    <source>
        <dbReference type="ARBA" id="ARBA00034808"/>
    </source>
</evidence>
<dbReference type="InterPro" id="IPR038726">
    <property type="entry name" value="PDDEXK_AddAB-type"/>
</dbReference>
<evidence type="ECO:0000256" key="3">
    <source>
        <dbReference type="ARBA" id="ARBA00022763"/>
    </source>
</evidence>
<evidence type="ECO:0000256" key="6">
    <source>
        <dbReference type="ARBA" id="ARBA00022839"/>
    </source>
</evidence>
<dbReference type="Pfam" id="PF13361">
    <property type="entry name" value="UvrD_C"/>
    <property type="match status" value="2"/>
</dbReference>
<dbReference type="GO" id="GO:0005524">
    <property type="term" value="F:ATP binding"/>
    <property type="evidence" value="ECO:0007669"/>
    <property type="project" value="UniProtKB-UniRule"/>
</dbReference>
<keyword evidence="1" id="KW-0540">Nuclease</keyword>
<dbReference type="InterPro" id="IPR000212">
    <property type="entry name" value="DNA_helicase_UvrD/REP"/>
</dbReference>
<dbReference type="CDD" id="cd17932">
    <property type="entry name" value="DEXQc_UvrD"/>
    <property type="match status" value="1"/>
</dbReference>
<reference evidence="17 18" key="1">
    <citation type="submission" date="2018-08" db="EMBL/GenBank/DDBJ databases">
        <title>The metabolism and importance of syntrophic acetate oxidation coupled to methane or sulfide production in haloalkaline environments.</title>
        <authorList>
            <person name="Timmers P.H.A."/>
            <person name="Vavourakis C.D."/>
            <person name="Sorokin D.Y."/>
            <person name="Sinninghe Damste J.S."/>
            <person name="Muyzer G."/>
            <person name="Stams A.J.M."/>
            <person name="Plugge C.M."/>
        </authorList>
    </citation>
    <scope>NUCLEOTIDE SEQUENCE [LARGE SCALE GENOMIC DNA]</scope>
    <source>
        <strain evidence="17">MSAO_Bac1</strain>
    </source>
</reference>
<feature type="binding site" evidence="14">
    <location>
        <begin position="27"/>
        <end position="34"/>
    </location>
    <ligand>
        <name>ATP</name>
        <dbReference type="ChEBI" id="CHEBI:30616"/>
    </ligand>
</feature>
<dbReference type="EMBL" id="QZAA01000214">
    <property type="protein sequence ID" value="RQD74208.1"/>
    <property type="molecule type" value="Genomic_DNA"/>
</dbReference>
<dbReference type="PANTHER" id="PTHR11070">
    <property type="entry name" value="UVRD / RECB / PCRA DNA HELICASE FAMILY MEMBER"/>
    <property type="match status" value="1"/>
</dbReference>
<dbReference type="GO" id="GO:0004527">
    <property type="term" value="F:exonuclease activity"/>
    <property type="evidence" value="ECO:0007669"/>
    <property type="project" value="UniProtKB-KW"/>
</dbReference>
<gene>
    <name evidence="17" type="ORF">D5R97_08190</name>
</gene>
<keyword evidence="4 14" id="KW-0378">Hydrolase</keyword>
<dbReference type="Gene3D" id="3.90.320.10">
    <property type="match status" value="1"/>
</dbReference>
<evidence type="ECO:0000256" key="4">
    <source>
        <dbReference type="ARBA" id="ARBA00022801"/>
    </source>
</evidence>
<evidence type="ECO:0000256" key="14">
    <source>
        <dbReference type="PROSITE-ProRule" id="PRU00560"/>
    </source>
</evidence>
<dbReference type="GO" id="GO:0005829">
    <property type="term" value="C:cytosol"/>
    <property type="evidence" value="ECO:0007669"/>
    <property type="project" value="TreeGrafter"/>
</dbReference>
<keyword evidence="6" id="KW-0269">Exonuclease</keyword>
<dbReference type="InterPro" id="IPR014016">
    <property type="entry name" value="UvrD-like_ATP-bd"/>
</dbReference>
<dbReference type="Gene3D" id="1.10.486.10">
    <property type="entry name" value="PCRA, domain 4"/>
    <property type="match status" value="1"/>
</dbReference>
<dbReference type="Gene3D" id="3.40.50.300">
    <property type="entry name" value="P-loop containing nucleotide triphosphate hydrolases"/>
    <property type="match status" value="4"/>
</dbReference>
<evidence type="ECO:0000259" key="16">
    <source>
        <dbReference type="PROSITE" id="PS51217"/>
    </source>
</evidence>
<dbReference type="PROSITE" id="PS51198">
    <property type="entry name" value="UVRD_HELICASE_ATP_BIND"/>
    <property type="match status" value="1"/>
</dbReference>
<dbReference type="PROSITE" id="PS51217">
    <property type="entry name" value="UVRD_HELICASE_CTER"/>
    <property type="match status" value="1"/>
</dbReference>
<evidence type="ECO:0000259" key="15">
    <source>
        <dbReference type="PROSITE" id="PS51198"/>
    </source>
</evidence>
<evidence type="ECO:0000256" key="5">
    <source>
        <dbReference type="ARBA" id="ARBA00022806"/>
    </source>
</evidence>
<comment type="catalytic activity">
    <reaction evidence="13">
        <text>ATP + H2O = ADP + phosphate + H(+)</text>
        <dbReference type="Rhea" id="RHEA:13065"/>
        <dbReference type="ChEBI" id="CHEBI:15377"/>
        <dbReference type="ChEBI" id="CHEBI:15378"/>
        <dbReference type="ChEBI" id="CHEBI:30616"/>
        <dbReference type="ChEBI" id="CHEBI:43474"/>
        <dbReference type="ChEBI" id="CHEBI:456216"/>
        <dbReference type="EC" id="5.6.2.4"/>
    </reaction>
</comment>
<dbReference type="Pfam" id="PF00580">
    <property type="entry name" value="UvrD-helicase"/>
    <property type="match status" value="1"/>
</dbReference>
<evidence type="ECO:0000256" key="9">
    <source>
        <dbReference type="ARBA" id="ARBA00023204"/>
    </source>
</evidence>
<dbReference type="GO" id="GO:0000725">
    <property type="term" value="P:recombinational repair"/>
    <property type="evidence" value="ECO:0007669"/>
    <property type="project" value="TreeGrafter"/>
</dbReference>
<accession>A0A424YCD1</accession>
<dbReference type="InterPro" id="IPR011335">
    <property type="entry name" value="Restrct_endonuc-II-like"/>
</dbReference>
<keyword evidence="5 14" id="KW-0347">Helicase</keyword>
<evidence type="ECO:0000256" key="13">
    <source>
        <dbReference type="ARBA" id="ARBA00048988"/>
    </source>
</evidence>
<dbReference type="InterPro" id="IPR011604">
    <property type="entry name" value="PDDEXK-like_dom_sf"/>
</dbReference>
<evidence type="ECO:0000256" key="7">
    <source>
        <dbReference type="ARBA" id="ARBA00022840"/>
    </source>
</evidence>
<keyword evidence="3" id="KW-0227">DNA damage</keyword>
<dbReference type="Proteomes" id="UP000285138">
    <property type="component" value="Unassembled WGS sequence"/>
</dbReference>
<evidence type="ECO:0000256" key="8">
    <source>
        <dbReference type="ARBA" id="ARBA00023125"/>
    </source>
</evidence>
<dbReference type="SUPFAM" id="SSF52980">
    <property type="entry name" value="Restriction endonuclease-like"/>
    <property type="match status" value="1"/>
</dbReference>
<evidence type="ECO:0000256" key="2">
    <source>
        <dbReference type="ARBA" id="ARBA00022741"/>
    </source>
</evidence>
<evidence type="ECO:0000313" key="18">
    <source>
        <dbReference type="Proteomes" id="UP000285138"/>
    </source>
</evidence>